<evidence type="ECO:0000313" key="11">
    <source>
        <dbReference type="EMBL" id="GID74396.1"/>
    </source>
</evidence>
<dbReference type="Pfam" id="PF00465">
    <property type="entry name" value="Fe-ADH"/>
    <property type="match status" value="1"/>
</dbReference>
<dbReference type="Pfam" id="PF25137">
    <property type="entry name" value="ADH_Fe_C"/>
    <property type="match status" value="1"/>
</dbReference>
<evidence type="ECO:0000256" key="5">
    <source>
        <dbReference type="ARBA" id="ARBA00023002"/>
    </source>
</evidence>
<dbReference type="InterPro" id="IPR015889">
    <property type="entry name" value="Intradiol_dOase_core"/>
</dbReference>
<comment type="similarity">
    <text evidence="2">Belongs to the intradiol ring-cleavage dioxygenase family.</text>
</comment>
<dbReference type="Gene3D" id="1.20.1090.10">
    <property type="entry name" value="Dehydroquinate synthase-like - alpha domain"/>
    <property type="match status" value="1"/>
</dbReference>
<evidence type="ECO:0000256" key="1">
    <source>
        <dbReference type="ARBA" id="ARBA00001965"/>
    </source>
</evidence>
<dbReference type="Gene3D" id="3.40.50.1970">
    <property type="match status" value="1"/>
</dbReference>
<gene>
    <name evidence="11" type="ORF">Ade02nite_30370</name>
</gene>
<keyword evidence="12" id="KW-1185">Reference proteome</keyword>
<protein>
    <submittedName>
        <fullName evidence="11">Alcohol dehydrogenase</fullName>
    </submittedName>
</protein>
<dbReference type="InterPro" id="IPR000627">
    <property type="entry name" value="Intradiol_dOase_C"/>
</dbReference>
<dbReference type="EMBL" id="BOMI01000059">
    <property type="protein sequence ID" value="GID74396.1"/>
    <property type="molecule type" value="Genomic_DNA"/>
</dbReference>
<evidence type="ECO:0000256" key="6">
    <source>
        <dbReference type="ARBA" id="ARBA00023004"/>
    </source>
</evidence>
<dbReference type="InterPro" id="IPR050770">
    <property type="entry name" value="Intradiol_RC_Dioxygenase"/>
</dbReference>
<keyword evidence="3" id="KW-0479">Metal-binding</keyword>
<dbReference type="CDD" id="cd08177">
    <property type="entry name" value="MAR"/>
    <property type="match status" value="1"/>
</dbReference>
<dbReference type="PANTHER" id="PTHR33711:SF7">
    <property type="entry name" value="INTRADIOL RING-CLEAVAGE DIOXYGENASES DOMAIN-CONTAINING PROTEIN-RELATED"/>
    <property type="match status" value="1"/>
</dbReference>
<dbReference type="RefSeq" id="WP_203762673.1">
    <property type="nucleotide sequence ID" value="NZ_BAAABO010000006.1"/>
</dbReference>
<evidence type="ECO:0000259" key="7">
    <source>
        <dbReference type="Pfam" id="PF00465"/>
    </source>
</evidence>
<dbReference type="SUPFAM" id="SSF49482">
    <property type="entry name" value="Aromatic compound dioxygenase"/>
    <property type="match status" value="1"/>
</dbReference>
<dbReference type="Pfam" id="PF04444">
    <property type="entry name" value="Dioxygenase_N"/>
    <property type="match status" value="1"/>
</dbReference>
<sequence>MESFEYTAHAARVIFGAGTLSRLPDEVARLGAARPLLLTTPSRRAVAAGVRAAARFDGVAAHTPVEVTARALEVARSNGVDCLVSLGGGSSTGLGKALVARTGLPLIAVPTTYAGSEMTPVLGETENGAKTTRSDPALVPRTVIYDVALTTSLPAGVSVTSGLNAMAHAVEALRSPRANPVVDGFAVDAITRLGRALPRVVERPEDLDARADALTGAWLAGMCLGAVGTGPHHKLCHVLGGSYGLPHAETHAVLLPHTMAQHAAAAPGAMRRIAAALGVSDAPTGVFDLAARLAAPRSLAELGLTEQGLAEVAGAQPGAGPLLREAWLGNRPAVTGGRPDLTRLTGEVVASFAGAPDKRLAALLGDLARRLHGFVADNDVTEAEWQAAIGFLTETGQLCSPTRQEFVLLSDTLGVSSAVDLLTHSRSPGTTPSAVLGPFYVDGPPDVPHGADLAEGLPGVPLRAEVTVTDPDGRPVPDAVVDVWQSNQDGFYDVQLPDLEGPVLRARLRSDEHGRLWFRSILPSEYPIPADGPVGRMLRATGRHPYRAPHLHFMISAPGHRRLITQLFVAGGPYLGSDAVFGVKDELIVDFPAHEDGSRSVAFTFRIEPDH</sequence>
<keyword evidence="6" id="KW-0408">Iron</keyword>
<organism evidence="11 12">
    <name type="scientific">Paractinoplanes deccanensis</name>
    <dbReference type="NCBI Taxonomy" id="113561"/>
    <lineage>
        <taxon>Bacteria</taxon>
        <taxon>Bacillati</taxon>
        <taxon>Actinomycetota</taxon>
        <taxon>Actinomycetes</taxon>
        <taxon>Micromonosporales</taxon>
        <taxon>Micromonosporaceae</taxon>
        <taxon>Paractinoplanes</taxon>
    </lineage>
</organism>
<dbReference type="InterPro" id="IPR001670">
    <property type="entry name" value="ADH_Fe/GldA"/>
</dbReference>
<evidence type="ECO:0000256" key="2">
    <source>
        <dbReference type="ARBA" id="ARBA00007825"/>
    </source>
</evidence>
<dbReference type="Pfam" id="PF00775">
    <property type="entry name" value="Dioxygenase_C"/>
    <property type="match status" value="1"/>
</dbReference>
<proteinExistence type="inferred from homology"/>
<feature type="domain" description="Catechol dioxygenase N-terminal" evidence="9">
    <location>
        <begin position="357"/>
        <end position="429"/>
    </location>
</feature>
<feature type="domain" description="Fe-containing alcohol dehydrogenase-like C-terminal" evidence="10">
    <location>
        <begin position="159"/>
        <end position="313"/>
    </location>
</feature>
<dbReference type="InterPro" id="IPR056798">
    <property type="entry name" value="ADH_Fe_C"/>
</dbReference>
<accession>A0ABQ3Y317</accession>
<keyword evidence="5" id="KW-0560">Oxidoreductase</keyword>
<dbReference type="InterPro" id="IPR034786">
    <property type="entry name" value="MAR"/>
</dbReference>
<name>A0ABQ3Y317_9ACTN</name>
<dbReference type="PANTHER" id="PTHR33711">
    <property type="entry name" value="DIOXYGENASE, PUTATIVE (AFU_ORTHOLOGUE AFUA_2G02910)-RELATED"/>
    <property type="match status" value="1"/>
</dbReference>
<evidence type="ECO:0000313" key="12">
    <source>
        <dbReference type="Proteomes" id="UP000609879"/>
    </source>
</evidence>
<evidence type="ECO:0000259" key="8">
    <source>
        <dbReference type="Pfam" id="PF00775"/>
    </source>
</evidence>
<feature type="domain" description="Intradiol ring-cleavage dioxygenases" evidence="8">
    <location>
        <begin position="455"/>
        <end position="607"/>
    </location>
</feature>
<comment type="cofactor">
    <cofactor evidence="1">
        <name>Fe(3+)</name>
        <dbReference type="ChEBI" id="CHEBI:29034"/>
    </cofactor>
</comment>
<evidence type="ECO:0000256" key="3">
    <source>
        <dbReference type="ARBA" id="ARBA00022723"/>
    </source>
</evidence>
<dbReference type="SUPFAM" id="SSF56796">
    <property type="entry name" value="Dehydroquinate synthase-like"/>
    <property type="match status" value="1"/>
</dbReference>
<keyword evidence="4" id="KW-0223">Dioxygenase</keyword>
<feature type="domain" description="Alcohol dehydrogenase iron-type/glycerol dehydrogenase GldA" evidence="7">
    <location>
        <begin position="11"/>
        <end position="146"/>
    </location>
</feature>
<reference evidence="11 12" key="1">
    <citation type="submission" date="2021-01" db="EMBL/GenBank/DDBJ databases">
        <title>Whole genome shotgun sequence of Actinoplanes deccanensis NBRC 13994.</title>
        <authorList>
            <person name="Komaki H."/>
            <person name="Tamura T."/>
        </authorList>
    </citation>
    <scope>NUCLEOTIDE SEQUENCE [LARGE SCALE GENOMIC DNA]</scope>
    <source>
        <strain evidence="11 12">NBRC 13994</strain>
    </source>
</reference>
<comment type="caution">
    <text evidence="11">The sequence shown here is derived from an EMBL/GenBank/DDBJ whole genome shotgun (WGS) entry which is preliminary data.</text>
</comment>
<dbReference type="InterPro" id="IPR007535">
    <property type="entry name" value="Catechol_dOase_N"/>
</dbReference>
<evidence type="ECO:0000256" key="4">
    <source>
        <dbReference type="ARBA" id="ARBA00022964"/>
    </source>
</evidence>
<evidence type="ECO:0000259" key="9">
    <source>
        <dbReference type="Pfam" id="PF04444"/>
    </source>
</evidence>
<dbReference type="Proteomes" id="UP000609879">
    <property type="component" value="Unassembled WGS sequence"/>
</dbReference>
<dbReference type="Gene3D" id="2.60.130.10">
    <property type="entry name" value="Aromatic compound dioxygenase"/>
    <property type="match status" value="1"/>
</dbReference>
<evidence type="ECO:0000259" key="10">
    <source>
        <dbReference type="Pfam" id="PF25137"/>
    </source>
</evidence>